<dbReference type="Pfam" id="PF09339">
    <property type="entry name" value="HTH_IclR"/>
    <property type="match status" value="1"/>
</dbReference>
<evidence type="ECO:0000256" key="2">
    <source>
        <dbReference type="ARBA" id="ARBA00023125"/>
    </source>
</evidence>
<dbReference type="PANTHER" id="PTHR30136">
    <property type="entry name" value="HELIX-TURN-HELIX TRANSCRIPTIONAL REGULATOR, ICLR FAMILY"/>
    <property type="match status" value="1"/>
</dbReference>
<dbReference type="Proteomes" id="UP001595947">
    <property type="component" value="Unassembled WGS sequence"/>
</dbReference>
<feature type="domain" description="IclR-ED" evidence="5">
    <location>
        <begin position="84"/>
        <end position="271"/>
    </location>
</feature>
<evidence type="ECO:0000256" key="1">
    <source>
        <dbReference type="ARBA" id="ARBA00023015"/>
    </source>
</evidence>
<accession>A0ABV9YD70</accession>
<dbReference type="Gene3D" id="3.30.450.40">
    <property type="match status" value="1"/>
</dbReference>
<proteinExistence type="predicted"/>
<dbReference type="InterPro" id="IPR005471">
    <property type="entry name" value="Tscrpt_reg_IclR_N"/>
</dbReference>
<keyword evidence="3" id="KW-0804">Transcription</keyword>
<sequence length="310" mass="32687">MSGDTSGARSLKTAAMVLRALRLLGDHPEGLSPAEIGERLGKSSATARYMVNTLCEAGFAFRDEETGRCRLPTAPPWGAWAPSDVAEPVDLAPGDPAPGAVMAEAVTELYRRTRQRTYLVRRTGTLVASVCDVRGHQGLARLPGLDAHVPPERAHALAFTKVLLAASPTYRESLADEELAALTPATVTCPERLARELAGVAAQGWAVDVEEYARGFATVAAPITAPSGTSTVALGLSCSSRRFAAHTEELVAAVVAVADGARREWAGTAPGSDPEDQAAPAGERPLVRGRRTTPERAGARRPGRLSARRR</sequence>
<dbReference type="Gene3D" id="1.10.10.10">
    <property type="entry name" value="Winged helix-like DNA-binding domain superfamily/Winged helix DNA-binding domain"/>
    <property type="match status" value="1"/>
</dbReference>
<organism evidence="6 7">
    <name type="scientific">Actinomycetospora atypica</name>
    <dbReference type="NCBI Taxonomy" id="1290095"/>
    <lineage>
        <taxon>Bacteria</taxon>
        <taxon>Bacillati</taxon>
        <taxon>Actinomycetota</taxon>
        <taxon>Actinomycetes</taxon>
        <taxon>Pseudonocardiales</taxon>
        <taxon>Pseudonocardiaceae</taxon>
        <taxon>Actinomycetospora</taxon>
    </lineage>
</organism>
<name>A0ABV9YD70_9PSEU</name>
<dbReference type="InterPro" id="IPR050707">
    <property type="entry name" value="HTH_MetabolicPath_Reg"/>
</dbReference>
<dbReference type="InterPro" id="IPR036390">
    <property type="entry name" value="WH_DNA-bd_sf"/>
</dbReference>
<comment type="caution">
    <text evidence="6">The sequence shown here is derived from an EMBL/GenBank/DDBJ whole genome shotgun (WGS) entry which is preliminary data.</text>
</comment>
<keyword evidence="2" id="KW-0238">DNA-binding</keyword>
<evidence type="ECO:0000259" key="5">
    <source>
        <dbReference type="PROSITE" id="PS51078"/>
    </source>
</evidence>
<dbReference type="InterPro" id="IPR029016">
    <property type="entry name" value="GAF-like_dom_sf"/>
</dbReference>
<keyword evidence="7" id="KW-1185">Reference proteome</keyword>
<dbReference type="PROSITE" id="PS51078">
    <property type="entry name" value="ICLR_ED"/>
    <property type="match status" value="1"/>
</dbReference>
<evidence type="ECO:0000256" key="3">
    <source>
        <dbReference type="ARBA" id="ARBA00023163"/>
    </source>
</evidence>
<dbReference type="EMBL" id="JBHSIV010000001">
    <property type="protein sequence ID" value="MFC5060690.1"/>
    <property type="molecule type" value="Genomic_DNA"/>
</dbReference>
<dbReference type="SUPFAM" id="SSF55781">
    <property type="entry name" value="GAF domain-like"/>
    <property type="match status" value="1"/>
</dbReference>
<dbReference type="InterPro" id="IPR014757">
    <property type="entry name" value="Tscrpt_reg_IclR_C"/>
</dbReference>
<evidence type="ECO:0000313" key="7">
    <source>
        <dbReference type="Proteomes" id="UP001595947"/>
    </source>
</evidence>
<feature type="region of interest" description="Disordered" evidence="4">
    <location>
        <begin position="265"/>
        <end position="310"/>
    </location>
</feature>
<dbReference type="SUPFAM" id="SSF46785">
    <property type="entry name" value="Winged helix' DNA-binding domain"/>
    <property type="match status" value="1"/>
</dbReference>
<evidence type="ECO:0000313" key="6">
    <source>
        <dbReference type="EMBL" id="MFC5060690.1"/>
    </source>
</evidence>
<gene>
    <name evidence="6" type="ORF">ACFPBZ_00590</name>
</gene>
<protein>
    <submittedName>
        <fullName evidence="6">IclR family transcriptional regulator</fullName>
    </submittedName>
</protein>
<dbReference type="RefSeq" id="WP_378034044.1">
    <property type="nucleotide sequence ID" value="NZ_JBHSIV010000001.1"/>
</dbReference>
<keyword evidence="1" id="KW-0805">Transcription regulation</keyword>
<reference evidence="7" key="1">
    <citation type="journal article" date="2019" name="Int. J. Syst. Evol. Microbiol.">
        <title>The Global Catalogue of Microorganisms (GCM) 10K type strain sequencing project: providing services to taxonomists for standard genome sequencing and annotation.</title>
        <authorList>
            <consortium name="The Broad Institute Genomics Platform"/>
            <consortium name="The Broad Institute Genome Sequencing Center for Infectious Disease"/>
            <person name="Wu L."/>
            <person name="Ma J."/>
        </authorList>
    </citation>
    <scope>NUCLEOTIDE SEQUENCE [LARGE SCALE GENOMIC DNA]</scope>
    <source>
        <strain evidence="7">CGMCC 4.7093</strain>
    </source>
</reference>
<feature type="compositionally biased region" description="Basic residues" evidence="4">
    <location>
        <begin position="299"/>
        <end position="310"/>
    </location>
</feature>
<dbReference type="Pfam" id="PF01614">
    <property type="entry name" value="IclR_C"/>
    <property type="match status" value="1"/>
</dbReference>
<evidence type="ECO:0000256" key="4">
    <source>
        <dbReference type="SAM" id="MobiDB-lite"/>
    </source>
</evidence>
<dbReference type="InterPro" id="IPR036388">
    <property type="entry name" value="WH-like_DNA-bd_sf"/>
</dbReference>
<dbReference type="PANTHER" id="PTHR30136:SF35">
    <property type="entry name" value="HTH-TYPE TRANSCRIPTIONAL REGULATOR RV1719"/>
    <property type="match status" value="1"/>
</dbReference>